<dbReference type="InterPro" id="IPR013780">
    <property type="entry name" value="Glyco_hydro_b"/>
</dbReference>
<dbReference type="Pfam" id="PF16757">
    <property type="entry name" value="Fucosidase_C"/>
    <property type="match status" value="2"/>
</dbReference>
<sequence>MQVTRSQMLQFLCLLFCASFIETRYTPDWASLDSRPLPEWYDEVKFGIFVHWGVFSVPAFGSEWFWWNWKGAENPAYVQFMSKNYPPGFSYADFAPDFHAQFFDPDEWADIFEASGAKYVVLTSKHHEGFTNWGSPNSWNWNSQAGFKTQEFVEKKVMPELHNLVNRYKPDLIWSDGDWEAPDTYWNSTGFLAWLYNDSPVKDVVVTNDRWGAGCYCKHGGYYNCADKYTPEQPPKHKWEKCQSMDTVSWGYRRNMKLSDLMDLPTIIKDLVYVVALGGNYLLNVGPTADGTIAPVFEERLRGIGAWLKVNGEAIYATKPWRVQAENATVPVWYTSKNSTVYAIFTSNPMKSALMLSAPRTSSSTVVTLLGNPKPLKWAPLHSTGIIILLPDLPLSPAEAWTLKLDWMLQFLCLLFCASFIETRYTPDWASLDSRPLPEWYDEVKFGIFVHWGVFSVPAFGSEWFWWNWKGAENPAYVQFMSKKPAWIQLPAWSFFQLISMLTSDMGLHLISMRSFLIPTSGLISSRLLEQNMWSSHPNTTKALQTGGPRTPGTGILLILDLTGIFSLYEWFNPLYLSDKQSGFKTQEFVERKVMPELHNLVNRYKPDLIWSDGDWEAPDTYWNSTGFLAWLYNDSPVKDVVVTNDRWGAGCYCKHGGYYNCADKYTPEQPPKHKWEKCQSVDTLSWGYRRNIKLSDLMDLPTIIKDMVYVVALGGNYLLNVGPTADGTIAPVFEERLRGIGAWMKVNGEAIYATKPWRVQAENATVPVWYTSKHSTVYAIFTSNPMQTTFMLSAPKTSYNTVVTLLGNPEPLKWAPLETSGFIVVLPDLPFSPAEAWTLKLDKVA</sequence>
<feature type="domain" description="Glycoside hydrolase family 29 N-terminal" evidence="16">
    <location>
        <begin position="148"/>
        <end position="313"/>
    </location>
</feature>
<evidence type="ECO:0000259" key="17">
    <source>
        <dbReference type="Pfam" id="PF16757"/>
    </source>
</evidence>
<feature type="chain" id="PRO_5047363005" description="Tissue alpha-L-fucosidase" evidence="15">
    <location>
        <begin position="24"/>
        <end position="846"/>
    </location>
</feature>
<keyword evidence="8" id="KW-0378">Hydrolase</keyword>
<evidence type="ECO:0000313" key="19">
    <source>
        <dbReference type="Proteomes" id="UP000830375"/>
    </source>
</evidence>
<feature type="signal peptide" evidence="15">
    <location>
        <begin position="1"/>
        <end position="23"/>
    </location>
</feature>
<dbReference type="InterPro" id="IPR017853">
    <property type="entry name" value="GH"/>
</dbReference>
<dbReference type="Pfam" id="PF01120">
    <property type="entry name" value="Alpha_L_fucos"/>
    <property type="match status" value="4"/>
</dbReference>
<comment type="subunit">
    <text evidence="4">Homotetramer.</text>
</comment>
<feature type="domain" description="Glycoside hydrolase family 29 N-terminal" evidence="16">
    <location>
        <begin position="565"/>
        <end position="750"/>
    </location>
</feature>
<gene>
    <name evidence="18" type="ORF">H4Q32_006045</name>
</gene>
<organism evidence="18 19">
    <name type="scientific">Labeo rohita</name>
    <name type="common">Indian major carp</name>
    <name type="synonym">Cyprinus rohita</name>
    <dbReference type="NCBI Taxonomy" id="84645"/>
    <lineage>
        <taxon>Eukaryota</taxon>
        <taxon>Metazoa</taxon>
        <taxon>Chordata</taxon>
        <taxon>Craniata</taxon>
        <taxon>Vertebrata</taxon>
        <taxon>Euteleostomi</taxon>
        <taxon>Actinopterygii</taxon>
        <taxon>Neopterygii</taxon>
        <taxon>Teleostei</taxon>
        <taxon>Ostariophysi</taxon>
        <taxon>Cypriniformes</taxon>
        <taxon>Cyprinidae</taxon>
        <taxon>Labeoninae</taxon>
        <taxon>Labeonini</taxon>
        <taxon>Labeo</taxon>
    </lineage>
</organism>
<feature type="domain" description="Alpha-L-fucosidase C-terminal" evidence="17">
    <location>
        <begin position="761"/>
        <end position="842"/>
    </location>
</feature>
<comment type="function">
    <text evidence="1">Alpha-L-fucosidase is responsible for hydrolyzing the alpha-1,6-linked fucose joined to the reducing-end N-acetylglucosamine of the carbohydrate moieties of glycoproteins.</text>
</comment>
<evidence type="ECO:0000256" key="3">
    <source>
        <dbReference type="ARBA" id="ARBA00007951"/>
    </source>
</evidence>
<evidence type="ECO:0000256" key="2">
    <source>
        <dbReference type="ARBA" id="ARBA00004371"/>
    </source>
</evidence>
<evidence type="ECO:0000256" key="8">
    <source>
        <dbReference type="ARBA" id="ARBA00022801"/>
    </source>
</evidence>
<dbReference type="SUPFAM" id="SSF51445">
    <property type="entry name" value="(Trans)glycosidases"/>
    <property type="match status" value="3"/>
</dbReference>
<dbReference type="InterPro" id="IPR000933">
    <property type="entry name" value="Glyco_hydro_29"/>
</dbReference>
<dbReference type="PANTHER" id="PTHR10030">
    <property type="entry name" value="ALPHA-L-FUCOSIDASE"/>
    <property type="match status" value="1"/>
</dbReference>
<keyword evidence="12" id="KW-0326">Glycosidase</keyword>
<feature type="domain" description="Alpha-L-fucosidase C-terminal" evidence="17">
    <location>
        <begin position="324"/>
        <end position="405"/>
    </location>
</feature>
<evidence type="ECO:0000256" key="10">
    <source>
        <dbReference type="ARBA" id="ARBA00023180"/>
    </source>
</evidence>
<evidence type="ECO:0000256" key="9">
    <source>
        <dbReference type="ARBA" id="ARBA00023098"/>
    </source>
</evidence>
<evidence type="ECO:0000256" key="14">
    <source>
        <dbReference type="ARBA" id="ARBA00032971"/>
    </source>
</evidence>
<evidence type="ECO:0000256" key="1">
    <source>
        <dbReference type="ARBA" id="ARBA00004071"/>
    </source>
</evidence>
<keyword evidence="10" id="KW-0325">Glycoprotein</keyword>
<protein>
    <recommendedName>
        <fullName evidence="6">Tissue alpha-L-fucosidase</fullName>
        <ecNumber evidence="5">3.2.1.51</ecNumber>
    </recommendedName>
    <alternativeName>
        <fullName evidence="13">Alpha-L-fucosidase I</fullName>
    </alternativeName>
    <alternativeName>
        <fullName evidence="14">Alpha-L-fucoside fucohydrolase 1</fullName>
    </alternativeName>
</protein>
<dbReference type="InterPro" id="IPR016286">
    <property type="entry name" value="FUC_metazoa-typ"/>
</dbReference>
<dbReference type="InterPro" id="IPR057739">
    <property type="entry name" value="Glyco_hydro_29_N"/>
</dbReference>
<comment type="subcellular location">
    <subcellularLocation>
        <location evidence="2">Lysosome</location>
    </subcellularLocation>
</comment>
<evidence type="ECO:0000256" key="6">
    <source>
        <dbReference type="ARBA" id="ARBA00014025"/>
    </source>
</evidence>
<keyword evidence="9" id="KW-0443">Lipid metabolism</keyword>
<evidence type="ECO:0000256" key="13">
    <source>
        <dbReference type="ARBA" id="ARBA00031765"/>
    </source>
</evidence>
<evidence type="ECO:0000256" key="4">
    <source>
        <dbReference type="ARBA" id="ARBA00011881"/>
    </source>
</evidence>
<feature type="domain" description="Glycoside hydrolase family 29 N-terminal" evidence="16">
    <location>
        <begin position="421"/>
        <end position="501"/>
    </location>
</feature>
<accession>A0ABQ8LQW3</accession>
<dbReference type="Proteomes" id="UP000830375">
    <property type="component" value="Unassembled WGS sequence"/>
</dbReference>
<reference evidence="18 19" key="1">
    <citation type="submission" date="2022-01" db="EMBL/GenBank/DDBJ databases">
        <title>A high-quality chromosome-level genome assembly of rohu carp, Labeo rohita.</title>
        <authorList>
            <person name="Arick M.A. II"/>
            <person name="Hsu C.-Y."/>
            <person name="Magbanua Z."/>
            <person name="Pechanova O."/>
            <person name="Grover C."/>
            <person name="Miller E."/>
            <person name="Thrash A."/>
            <person name="Ezzel L."/>
            <person name="Alam S."/>
            <person name="Benzie J."/>
            <person name="Hamilton M."/>
            <person name="Karsi A."/>
            <person name="Lawrence M.L."/>
            <person name="Peterson D.G."/>
        </authorList>
    </citation>
    <scope>NUCLEOTIDE SEQUENCE [LARGE SCALE GENOMIC DNA]</scope>
    <source>
        <strain evidence="19">BAU-BD-2019</strain>
        <tissue evidence="18">Blood</tissue>
    </source>
</reference>
<keyword evidence="11" id="KW-0458">Lysosome</keyword>
<dbReference type="PRINTS" id="PR00741">
    <property type="entry name" value="GLHYDRLASE29"/>
</dbReference>
<dbReference type="PANTHER" id="PTHR10030:SF2">
    <property type="entry name" value="TISSUE ALPHA-L-FUCOSIDASE"/>
    <property type="match status" value="1"/>
</dbReference>
<dbReference type="SMART" id="SM00812">
    <property type="entry name" value="Alpha_L_fucos"/>
    <property type="match status" value="2"/>
</dbReference>
<dbReference type="EC" id="3.2.1.51" evidence="5"/>
<dbReference type="Gene3D" id="2.60.40.1180">
    <property type="entry name" value="Golgi alpha-mannosidase II"/>
    <property type="match status" value="2"/>
</dbReference>
<evidence type="ECO:0000256" key="5">
    <source>
        <dbReference type="ARBA" id="ARBA00012662"/>
    </source>
</evidence>
<evidence type="ECO:0000256" key="15">
    <source>
        <dbReference type="SAM" id="SignalP"/>
    </source>
</evidence>
<comment type="similarity">
    <text evidence="3">Belongs to the glycosyl hydrolase 29 family.</text>
</comment>
<evidence type="ECO:0000256" key="7">
    <source>
        <dbReference type="ARBA" id="ARBA00022729"/>
    </source>
</evidence>
<evidence type="ECO:0000256" key="11">
    <source>
        <dbReference type="ARBA" id="ARBA00023228"/>
    </source>
</evidence>
<proteinExistence type="inferred from homology"/>
<feature type="domain" description="Glycoside hydrolase family 29 N-terminal" evidence="16">
    <location>
        <begin position="21"/>
        <end position="144"/>
    </location>
</feature>
<dbReference type="InterPro" id="IPR031919">
    <property type="entry name" value="Fucosidase_C"/>
</dbReference>
<evidence type="ECO:0000259" key="16">
    <source>
        <dbReference type="Pfam" id="PF01120"/>
    </source>
</evidence>
<keyword evidence="7 15" id="KW-0732">Signal</keyword>
<dbReference type="Gene3D" id="3.20.20.80">
    <property type="entry name" value="Glycosidases"/>
    <property type="match status" value="4"/>
</dbReference>
<dbReference type="EMBL" id="JACTAM010000019">
    <property type="protein sequence ID" value="KAI2652754.1"/>
    <property type="molecule type" value="Genomic_DNA"/>
</dbReference>
<evidence type="ECO:0000313" key="18">
    <source>
        <dbReference type="EMBL" id="KAI2652754.1"/>
    </source>
</evidence>
<keyword evidence="19" id="KW-1185">Reference proteome</keyword>
<evidence type="ECO:0000256" key="12">
    <source>
        <dbReference type="ARBA" id="ARBA00023295"/>
    </source>
</evidence>
<name>A0ABQ8LQW3_LABRO</name>
<comment type="caution">
    <text evidence="18">The sequence shown here is derived from an EMBL/GenBank/DDBJ whole genome shotgun (WGS) entry which is preliminary data.</text>
</comment>